<gene>
    <name evidence="1" type="ORF">SAMN04487973_101133</name>
</gene>
<dbReference type="Gene3D" id="3.30.1240.10">
    <property type="match status" value="1"/>
</dbReference>
<dbReference type="PROSITE" id="PS01228">
    <property type="entry name" value="COF_1"/>
    <property type="match status" value="1"/>
</dbReference>
<protein>
    <recommendedName>
        <fullName evidence="3">HAD superfamily hydrolase</fullName>
    </recommendedName>
</protein>
<evidence type="ECO:0008006" key="3">
    <source>
        <dbReference type="Google" id="ProtNLM"/>
    </source>
</evidence>
<dbReference type="InterPro" id="IPR036412">
    <property type="entry name" value="HAD-like_sf"/>
</dbReference>
<sequence>MNITLMCTDLDGTLLASNGKISFRNIKAIQELAKRNVKIALASGRPEDSLKQFTVRDLRVPTYKICFNGALIVSPEGKVINETLIDSESVLKIVSLAEKNAISVNFSTLDKWINFDPIYDMRKIDKYNETLTDIRVHTFDQMRQLLSDRKIQILKVGMHISDSSLLKKMDSELSQIAINVFHSDREFLEATAKKASKFMAIKEISSVNNWNLKNVMAFGDYENDLEMIANVGHGVAMKNGIKKVQKAAEFVTDTNDKNGIALVLNSVMKNGNYPKL</sequence>
<dbReference type="PANTHER" id="PTHR10000">
    <property type="entry name" value="PHOSPHOSERINE PHOSPHATASE"/>
    <property type="match status" value="1"/>
</dbReference>
<dbReference type="Pfam" id="PF08282">
    <property type="entry name" value="Hydrolase_3"/>
    <property type="match status" value="1"/>
</dbReference>
<dbReference type="SFLD" id="SFLDS00003">
    <property type="entry name" value="Haloacid_Dehalogenase"/>
    <property type="match status" value="1"/>
</dbReference>
<dbReference type="EMBL" id="FOGK01000001">
    <property type="protein sequence ID" value="SER04365.1"/>
    <property type="molecule type" value="Genomic_DNA"/>
</dbReference>
<dbReference type="Proteomes" id="UP000182818">
    <property type="component" value="Unassembled WGS sequence"/>
</dbReference>
<evidence type="ECO:0000313" key="1">
    <source>
        <dbReference type="EMBL" id="SER04365.1"/>
    </source>
</evidence>
<evidence type="ECO:0000313" key="2">
    <source>
        <dbReference type="Proteomes" id="UP000182818"/>
    </source>
</evidence>
<proteinExistence type="predicted"/>
<dbReference type="SFLD" id="SFLDG01140">
    <property type="entry name" value="C2.B:_Phosphomannomutase_and_P"/>
    <property type="match status" value="1"/>
</dbReference>
<dbReference type="Gene3D" id="3.40.50.1000">
    <property type="entry name" value="HAD superfamily/HAD-like"/>
    <property type="match status" value="1"/>
</dbReference>
<dbReference type="InterPro" id="IPR000150">
    <property type="entry name" value="Cof"/>
</dbReference>
<name>A0A1H9KZL8_9LACO</name>
<keyword evidence="2" id="KW-1185">Reference proteome</keyword>
<dbReference type="GeneID" id="76042519"/>
<dbReference type="CDD" id="cd07516">
    <property type="entry name" value="HAD_Pase"/>
    <property type="match status" value="1"/>
</dbReference>
<dbReference type="NCBIfam" id="TIGR00099">
    <property type="entry name" value="Cof-subfamily"/>
    <property type="match status" value="1"/>
</dbReference>
<dbReference type="InterPro" id="IPR006379">
    <property type="entry name" value="HAD-SF_hydro_IIB"/>
</dbReference>
<dbReference type="SUPFAM" id="SSF56784">
    <property type="entry name" value="HAD-like"/>
    <property type="match status" value="1"/>
</dbReference>
<reference evidence="1 2" key="1">
    <citation type="submission" date="2016-10" db="EMBL/GenBank/DDBJ databases">
        <authorList>
            <person name="Varghese N."/>
            <person name="Submissions S."/>
        </authorList>
    </citation>
    <scope>NUCLEOTIDE SEQUENCE [LARGE SCALE GENOMIC DNA]</scope>
    <source>
        <strain evidence="1 2">CGMCC 1.3889</strain>
    </source>
</reference>
<dbReference type="NCBIfam" id="TIGR01484">
    <property type="entry name" value="HAD-SF-IIB"/>
    <property type="match status" value="1"/>
</dbReference>
<comment type="caution">
    <text evidence="1">The sequence shown here is derived from an EMBL/GenBank/DDBJ whole genome shotgun (WGS) entry which is preliminary data.</text>
</comment>
<organism evidence="1 2">
    <name type="scientific">Pediococcus ethanolidurans</name>
    <dbReference type="NCBI Taxonomy" id="319653"/>
    <lineage>
        <taxon>Bacteria</taxon>
        <taxon>Bacillati</taxon>
        <taxon>Bacillota</taxon>
        <taxon>Bacilli</taxon>
        <taxon>Lactobacillales</taxon>
        <taxon>Lactobacillaceae</taxon>
        <taxon>Pediococcus</taxon>
    </lineage>
</organism>
<accession>A0A1H9KZL8</accession>
<dbReference type="PANTHER" id="PTHR10000:SF8">
    <property type="entry name" value="HAD SUPERFAMILY HYDROLASE-LIKE, TYPE 3"/>
    <property type="match status" value="1"/>
</dbReference>
<dbReference type="RefSeq" id="WP_057804883.1">
    <property type="nucleotide sequence ID" value="NZ_BJYP01000001.1"/>
</dbReference>
<dbReference type="InterPro" id="IPR023214">
    <property type="entry name" value="HAD_sf"/>
</dbReference>